<dbReference type="InterPro" id="IPR005358">
    <property type="entry name" value="Puta_zinc/iron-chelating_dom"/>
</dbReference>
<keyword evidence="2" id="KW-1185">Reference proteome</keyword>
<organism evidence="1 2">
    <name type="scientific">Oleiharenicola lentus</name>
    <dbReference type="NCBI Taxonomy" id="2508720"/>
    <lineage>
        <taxon>Bacteria</taxon>
        <taxon>Pseudomonadati</taxon>
        <taxon>Verrucomicrobiota</taxon>
        <taxon>Opitutia</taxon>
        <taxon>Opitutales</taxon>
        <taxon>Opitutaceae</taxon>
        <taxon>Oleiharenicola</taxon>
    </lineage>
</organism>
<dbReference type="AlphaFoldDB" id="A0A4Q1C8P6"/>
<dbReference type="EMBL" id="SDHX01000001">
    <property type="protein sequence ID" value="RXK55337.1"/>
    <property type="molecule type" value="Genomic_DNA"/>
</dbReference>
<proteinExistence type="predicted"/>
<dbReference type="RefSeq" id="WP_129046701.1">
    <property type="nucleotide sequence ID" value="NZ_SDHX01000001.1"/>
</dbReference>
<evidence type="ECO:0000313" key="1">
    <source>
        <dbReference type="EMBL" id="RXK55337.1"/>
    </source>
</evidence>
<dbReference type="Pfam" id="PF03692">
    <property type="entry name" value="CxxCxxCC"/>
    <property type="match status" value="1"/>
</dbReference>
<protein>
    <recommendedName>
        <fullName evidence="3">YkgJ family cysteine cluster protein</fullName>
    </recommendedName>
</protein>
<reference evidence="1 2" key="1">
    <citation type="submission" date="2019-01" db="EMBL/GenBank/DDBJ databases">
        <title>Lacunisphaera sp. strain TWA-58.</title>
        <authorList>
            <person name="Chen W.-M."/>
        </authorList>
    </citation>
    <scope>NUCLEOTIDE SEQUENCE [LARGE SCALE GENOMIC DNA]</scope>
    <source>
        <strain evidence="1 2">TWA-58</strain>
    </source>
</reference>
<gene>
    <name evidence="1" type="ORF">ESB00_05410</name>
</gene>
<comment type="caution">
    <text evidence="1">The sequence shown here is derived from an EMBL/GenBank/DDBJ whole genome shotgun (WGS) entry which is preliminary data.</text>
</comment>
<accession>A0A4Q1C8P6</accession>
<dbReference type="OrthoDB" id="9806610at2"/>
<sequence>MPARPPPLAERFALFDRTIEQMGARLLKVRHPPQMLATLRWGMEELDRTYAGTSARVRATVACRSGCDACCRVPVDVQAHEVFFAADHIQVNFSPAALADVIARLAGHRRRVAAFAAGTREHSRQTCELLHEGACSIYEGRPEACRSHHTSDAALCAAHLADPTVDISKAYIPALRARMFAVTLGLDEAIEAAGYDDRSYDFGSALHEALTNSLCLVRWMRRSAAFPDNCLSDP</sequence>
<name>A0A4Q1C8P6_9BACT</name>
<evidence type="ECO:0008006" key="3">
    <source>
        <dbReference type="Google" id="ProtNLM"/>
    </source>
</evidence>
<evidence type="ECO:0000313" key="2">
    <source>
        <dbReference type="Proteomes" id="UP000290218"/>
    </source>
</evidence>
<dbReference type="Proteomes" id="UP000290218">
    <property type="component" value="Unassembled WGS sequence"/>
</dbReference>